<sequence length="156" mass="17995">MAIPYPDWLPLAQKDNKSMTKATGFRADQPVVGEPIFQKLTDDLPVTWSLVWKFKPREERAFAQWIRSPKYLDNGTKWFDIRIKIGGGETQLQQVHFVTMPVQTSINGSITTWTATVIARELNNEDDQYDDLLVMLPEGWESILDRVVNQIMPRSD</sequence>
<dbReference type="Proteomes" id="UP000295719">
    <property type="component" value="Unassembled WGS sequence"/>
</dbReference>
<evidence type="ECO:0000313" key="2">
    <source>
        <dbReference type="Proteomes" id="UP000295719"/>
    </source>
</evidence>
<gene>
    <name evidence="1" type="ORF">EDC52_101733</name>
</gene>
<dbReference type="RefSeq" id="WP_407924189.1">
    <property type="nucleotide sequence ID" value="NZ_SMCR01000001.1"/>
</dbReference>
<proteinExistence type="predicted"/>
<protein>
    <submittedName>
        <fullName evidence="1">Uncharacterized protein</fullName>
    </submittedName>
</protein>
<keyword evidence="2" id="KW-1185">Reference proteome</keyword>
<dbReference type="EMBL" id="SMCR01000001">
    <property type="protein sequence ID" value="TCW00383.1"/>
    <property type="molecule type" value="Genomic_DNA"/>
</dbReference>
<dbReference type="AlphaFoldDB" id="A0A4R3Z596"/>
<organism evidence="1 2">
    <name type="scientific">Biostraticola tofi</name>
    <dbReference type="NCBI Taxonomy" id="466109"/>
    <lineage>
        <taxon>Bacteria</taxon>
        <taxon>Pseudomonadati</taxon>
        <taxon>Pseudomonadota</taxon>
        <taxon>Gammaproteobacteria</taxon>
        <taxon>Enterobacterales</taxon>
        <taxon>Bruguierivoracaceae</taxon>
        <taxon>Biostraticola</taxon>
    </lineage>
</organism>
<comment type="caution">
    <text evidence="1">The sequence shown here is derived from an EMBL/GenBank/DDBJ whole genome shotgun (WGS) entry which is preliminary data.</text>
</comment>
<name>A0A4R3Z596_9GAMM</name>
<accession>A0A4R3Z596</accession>
<reference evidence="1 2" key="1">
    <citation type="submission" date="2019-03" db="EMBL/GenBank/DDBJ databases">
        <title>Genomic Encyclopedia of Type Strains, Phase IV (KMG-IV): sequencing the most valuable type-strain genomes for metagenomic binning, comparative biology and taxonomic classification.</title>
        <authorList>
            <person name="Goeker M."/>
        </authorList>
    </citation>
    <scope>NUCLEOTIDE SEQUENCE [LARGE SCALE GENOMIC DNA]</scope>
    <source>
        <strain evidence="1 2">DSM 19580</strain>
    </source>
</reference>
<evidence type="ECO:0000313" key="1">
    <source>
        <dbReference type="EMBL" id="TCW00383.1"/>
    </source>
</evidence>